<comment type="caution">
    <text evidence="6">The sequence shown here is derived from an EMBL/GenBank/DDBJ whole genome shotgun (WGS) entry which is preliminary data.</text>
</comment>
<dbReference type="InterPro" id="IPR001138">
    <property type="entry name" value="Zn2Cys6_DnaBD"/>
</dbReference>
<dbReference type="PROSITE" id="PS50048">
    <property type="entry name" value="ZN2_CY6_FUNGAL_2"/>
    <property type="match status" value="1"/>
</dbReference>
<dbReference type="Gene3D" id="4.10.240.10">
    <property type="entry name" value="Zn(2)-C6 fungal-type DNA-binding domain"/>
    <property type="match status" value="1"/>
</dbReference>
<keyword evidence="3" id="KW-0539">Nucleus</keyword>
<evidence type="ECO:0000313" key="6">
    <source>
        <dbReference type="EMBL" id="KAF9462402.1"/>
    </source>
</evidence>
<dbReference type="Proteomes" id="UP000807353">
    <property type="component" value="Unassembled WGS sequence"/>
</dbReference>
<dbReference type="PROSITE" id="PS00463">
    <property type="entry name" value="ZN2_CY6_FUNGAL_1"/>
    <property type="match status" value="1"/>
</dbReference>
<dbReference type="EMBL" id="MU150272">
    <property type="protein sequence ID" value="KAF9462402.1"/>
    <property type="molecule type" value="Genomic_DNA"/>
</dbReference>
<dbReference type="PANTHER" id="PTHR31001">
    <property type="entry name" value="UNCHARACTERIZED TRANSCRIPTIONAL REGULATORY PROTEIN"/>
    <property type="match status" value="1"/>
</dbReference>
<dbReference type="AlphaFoldDB" id="A0A9P5Y541"/>
<feature type="domain" description="Zn(2)-C6 fungal-type" evidence="5">
    <location>
        <begin position="23"/>
        <end position="54"/>
    </location>
</feature>
<dbReference type="InterPro" id="IPR050613">
    <property type="entry name" value="Sec_Metabolite_Reg"/>
</dbReference>
<dbReference type="GO" id="GO:0000981">
    <property type="term" value="F:DNA-binding transcription factor activity, RNA polymerase II-specific"/>
    <property type="evidence" value="ECO:0007669"/>
    <property type="project" value="InterPro"/>
</dbReference>
<dbReference type="SMART" id="SM00066">
    <property type="entry name" value="GAL4"/>
    <property type="match status" value="1"/>
</dbReference>
<name>A0A9P5Y541_9AGAR</name>
<dbReference type="GO" id="GO:0003677">
    <property type="term" value="F:DNA binding"/>
    <property type="evidence" value="ECO:0007669"/>
    <property type="project" value="InterPro"/>
</dbReference>
<evidence type="ECO:0000256" key="2">
    <source>
        <dbReference type="ARBA" id="ARBA00022723"/>
    </source>
</evidence>
<organism evidence="6 7">
    <name type="scientific">Collybia nuda</name>
    <dbReference type="NCBI Taxonomy" id="64659"/>
    <lineage>
        <taxon>Eukaryota</taxon>
        <taxon>Fungi</taxon>
        <taxon>Dikarya</taxon>
        <taxon>Basidiomycota</taxon>
        <taxon>Agaricomycotina</taxon>
        <taxon>Agaricomycetes</taxon>
        <taxon>Agaricomycetidae</taxon>
        <taxon>Agaricales</taxon>
        <taxon>Tricholomatineae</taxon>
        <taxon>Clitocybaceae</taxon>
        <taxon>Collybia</taxon>
    </lineage>
</organism>
<feature type="region of interest" description="Disordered" evidence="4">
    <location>
        <begin position="122"/>
        <end position="146"/>
    </location>
</feature>
<accession>A0A9P5Y541</accession>
<dbReference type="GO" id="GO:0008270">
    <property type="term" value="F:zinc ion binding"/>
    <property type="evidence" value="ECO:0007669"/>
    <property type="project" value="InterPro"/>
</dbReference>
<dbReference type="OrthoDB" id="3364175at2759"/>
<keyword evidence="2" id="KW-0479">Metal-binding</keyword>
<dbReference type="Pfam" id="PF04082">
    <property type="entry name" value="Fungal_trans"/>
    <property type="match status" value="1"/>
</dbReference>
<dbReference type="CDD" id="cd12148">
    <property type="entry name" value="fungal_TF_MHR"/>
    <property type="match status" value="1"/>
</dbReference>
<dbReference type="SUPFAM" id="SSF57701">
    <property type="entry name" value="Zn2/Cys6 DNA-binding domain"/>
    <property type="match status" value="1"/>
</dbReference>
<dbReference type="Pfam" id="PF00172">
    <property type="entry name" value="Zn_clus"/>
    <property type="match status" value="1"/>
</dbReference>
<reference evidence="6" key="1">
    <citation type="submission" date="2020-11" db="EMBL/GenBank/DDBJ databases">
        <authorList>
            <consortium name="DOE Joint Genome Institute"/>
            <person name="Ahrendt S."/>
            <person name="Riley R."/>
            <person name="Andreopoulos W."/>
            <person name="Labutti K."/>
            <person name="Pangilinan J."/>
            <person name="Ruiz-Duenas F.J."/>
            <person name="Barrasa J.M."/>
            <person name="Sanchez-Garcia M."/>
            <person name="Camarero S."/>
            <person name="Miyauchi S."/>
            <person name="Serrano A."/>
            <person name="Linde D."/>
            <person name="Babiker R."/>
            <person name="Drula E."/>
            <person name="Ayuso-Fernandez I."/>
            <person name="Pacheco R."/>
            <person name="Padilla G."/>
            <person name="Ferreira P."/>
            <person name="Barriuso J."/>
            <person name="Kellner H."/>
            <person name="Castanera R."/>
            <person name="Alfaro M."/>
            <person name="Ramirez L."/>
            <person name="Pisabarro A.G."/>
            <person name="Kuo A."/>
            <person name="Tritt A."/>
            <person name="Lipzen A."/>
            <person name="He G."/>
            <person name="Yan M."/>
            <person name="Ng V."/>
            <person name="Cullen D."/>
            <person name="Martin F."/>
            <person name="Rosso M.-N."/>
            <person name="Henrissat B."/>
            <person name="Hibbett D."/>
            <person name="Martinez A.T."/>
            <person name="Grigoriev I.V."/>
        </authorList>
    </citation>
    <scope>NUCLEOTIDE SEQUENCE</scope>
    <source>
        <strain evidence="6">CBS 247.69</strain>
    </source>
</reference>
<dbReference type="InterPro" id="IPR007219">
    <property type="entry name" value="XnlR_reg_dom"/>
</dbReference>
<keyword evidence="7" id="KW-1185">Reference proteome</keyword>
<protein>
    <recommendedName>
        <fullName evidence="5">Zn(2)-C6 fungal-type domain-containing protein</fullName>
    </recommendedName>
</protein>
<dbReference type="GO" id="GO:0005634">
    <property type="term" value="C:nucleus"/>
    <property type="evidence" value="ECO:0007669"/>
    <property type="project" value="UniProtKB-SubCell"/>
</dbReference>
<proteinExistence type="predicted"/>
<dbReference type="SMART" id="SM00906">
    <property type="entry name" value="Fungal_trans"/>
    <property type="match status" value="1"/>
</dbReference>
<evidence type="ECO:0000259" key="5">
    <source>
        <dbReference type="PROSITE" id="PS50048"/>
    </source>
</evidence>
<dbReference type="GO" id="GO:0006351">
    <property type="term" value="P:DNA-templated transcription"/>
    <property type="evidence" value="ECO:0007669"/>
    <property type="project" value="InterPro"/>
</dbReference>
<evidence type="ECO:0000256" key="4">
    <source>
        <dbReference type="SAM" id="MobiDB-lite"/>
    </source>
</evidence>
<gene>
    <name evidence="6" type="ORF">BDZ94DRAFT_726218</name>
</gene>
<sequence length="783" mass="88191">MDTKSKSPASGKEKKTRRRLRLSCVECTKRRQKCDRTYPCSLCVSRGVSHLCRWETVPLARPTPARPPNPAILAQDHDATVAGLIARIAHLEKALEEKKVAEMKIETMSDIFVDSPCGSSTLASTASTSPDPEAAQYCGERSPELPEEDELEPALVPLCLLEQGTYSTTSSLAQLCLGHHGEYIGRGSLICALHCISTGKKARFLYAKSTDVISPYRDTVQGFTPDLIAGRIEDLIRNIPPMSVTAALAQAFFNDNNWRFGIPEKWFHEACAQMWTALGYPGPHGQQINPNWLSLLFAVLASAPAMGAFPDTTARDRNIESSDAFFICAMTARRIAEDDHLNKPSLSLMVSAADGTVLSCLAVPLLCSYLSERGRISEAWKLVGSGLRNAEAVGMHRDPEWKKWQVMSTDEILLRRRAWWGLVIWDKMYSYLLGRPHMVRREIFDVALPSPVNTDGTRNRFNLGQIIFIQLANLVGETLEKCFSVEYPNCPAFLEMDEKLQQWEGHLPPEYRQFQEETVTKDIDPVDWMMISHQRYTLNTWYLIIRTKLHLASFTGFQRPQQASACVRESRKTCILLSMRLIRLQCEMHESATIYKADHGGQESIFPGSNWYFEGCFSLFEATIALLTTLTRYPWKEKIIEAEELIDRAMVVFARVVRDEQGKRGEIARMAAEVLQTLRREHWWRAQTTAAAGSTVQSPQAFPPSIFLPGAIEDSKFLSNGYDWSSMAPHPNIFGLTPHNVSAIRGISIHRQSFLDYSSIHGAQEVHHGTDIYMADMLHENSR</sequence>
<evidence type="ECO:0000256" key="1">
    <source>
        <dbReference type="ARBA" id="ARBA00004123"/>
    </source>
</evidence>
<dbReference type="InterPro" id="IPR036864">
    <property type="entry name" value="Zn2-C6_fun-type_DNA-bd_sf"/>
</dbReference>
<evidence type="ECO:0000313" key="7">
    <source>
        <dbReference type="Proteomes" id="UP000807353"/>
    </source>
</evidence>
<evidence type="ECO:0000256" key="3">
    <source>
        <dbReference type="ARBA" id="ARBA00023242"/>
    </source>
</evidence>
<comment type="subcellular location">
    <subcellularLocation>
        <location evidence="1">Nucleus</location>
    </subcellularLocation>
</comment>